<protein>
    <submittedName>
        <fullName evidence="3">ABC transporter substrate-binding protein</fullName>
    </submittedName>
</protein>
<dbReference type="AlphaFoldDB" id="A0A7X9UCI7"/>
<dbReference type="Pfam" id="PF09084">
    <property type="entry name" value="NMT1"/>
    <property type="match status" value="1"/>
</dbReference>
<organism evidence="3 4">
    <name type="scientific">Collinsella acetigenes</name>
    <dbReference type="NCBI Taxonomy" id="2713419"/>
    <lineage>
        <taxon>Bacteria</taxon>
        <taxon>Bacillati</taxon>
        <taxon>Actinomycetota</taxon>
        <taxon>Coriobacteriia</taxon>
        <taxon>Coriobacteriales</taxon>
        <taxon>Coriobacteriaceae</taxon>
        <taxon>Collinsella</taxon>
    </lineage>
</organism>
<dbReference type="SUPFAM" id="SSF53850">
    <property type="entry name" value="Periplasmic binding protein-like II"/>
    <property type="match status" value="1"/>
</dbReference>
<feature type="signal peptide" evidence="1">
    <location>
        <begin position="1"/>
        <end position="21"/>
    </location>
</feature>
<accession>A0A7X9UCI7</accession>
<evidence type="ECO:0000313" key="3">
    <source>
        <dbReference type="EMBL" id="NMF55905.1"/>
    </source>
</evidence>
<evidence type="ECO:0000313" key="4">
    <source>
        <dbReference type="Proteomes" id="UP000546970"/>
    </source>
</evidence>
<keyword evidence="1" id="KW-0732">Signal</keyword>
<evidence type="ECO:0000259" key="2">
    <source>
        <dbReference type="Pfam" id="PF09084"/>
    </source>
</evidence>
<dbReference type="InterPro" id="IPR015168">
    <property type="entry name" value="SsuA/THI5"/>
</dbReference>
<feature type="domain" description="SsuA/THI5-like" evidence="2">
    <location>
        <begin position="133"/>
        <end position="280"/>
    </location>
</feature>
<evidence type="ECO:0000256" key="1">
    <source>
        <dbReference type="SAM" id="SignalP"/>
    </source>
</evidence>
<name>A0A7X9UCI7_9ACTN</name>
<feature type="chain" id="PRO_5038928950" evidence="1">
    <location>
        <begin position="22"/>
        <end position="345"/>
    </location>
</feature>
<dbReference type="PROSITE" id="PS51257">
    <property type="entry name" value="PROKAR_LIPOPROTEIN"/>
    <property type="match status" value="1"/>
</dbReference>
<dbReference type="PANTHER" id="PTHR30024">
    <property type="entry name" value="ALIPHATIC SULFONATES-BINDING PROTEIN-RELATED"/>
    <property type="match status" value="1"/>
</dbReference>
<dbReference type="PIRSF" id="PIRSF027386">
    <property type="entry name" value="UCP027386_ABC_sbc_TM0202"/>
    <property type="match status" value="1"/>
</dbReference>
<dbReference type="PROSITE" id="PS51318">
    <property type="entry name" value="TAT"/>
    <property type="match status" value="1"/>
</dbReference>
<dbReference type="Gene3D" id="3.40.190.10">
    <property type="entry name" value="Periplasmic binding protein-like II"/>
    <property type="match status" value="2"/>
</dbReference>
<dbReference type="InterPro" id="IPR006311">
    <property type="entry name" value="TAT_signal"/>
</dbReference>
<keyword evidence="4" id="KW-1185">Reference proteome</keyword>
<proteinExistence type="predicted"/>
<comment type="caution">
    <text evidence="3">The sequence shown here is derived from an EMBL/GenBank/DDBJ whole genome shotgun (WGS) entry which is preliminary data.</text>
</comment>
<sequence length="345" mass="35494">MISRRGFLSAAGLGIMSIALTGCGAKGTAASAKGSTADSAASNSSTSVRVASLKGPTTIGLVHFMDQAASKDSGLANSYAFTLSTAADEVLPSLIKGDIDIALIPANAASVVYNKTKGGITCLNVNTLGVLSVVTADTSIVSFKDLAGKTVYLTGKGTTPEYVMNYLLDAAGIAGNVTLEFKSEATEVVSVLASDPTAIGVLPQPFATAALAKNQALAAPIDLTDAWNEAAEQSGDTSELVTGVTVVRNEFLEEHPHAVEEFLKGQSASVEYVNEHPDKAAELVVEQGILESEAVAQKAIPACHLVCLTGKKLKQALAGYLEVLYQADASSVGGSLPADDFYYQA</sequence>
<dbReference type="InterPro" id="IPR027024">
    <property type="entry name" value="UCP027386_ABC_sbc_TM0202"/>
</dbReference>
<gene>
    <name evidence="3" type="ORF">HF320_06145</name>
</gene>
<dbReference type="EMBL" id="JABBCP010000004">
    <property type="protein sequence ID" value="NMF55905.1"/>
    <property type="molecule type" value="Genomic_DNA"/>
</dbReference>
<dbReference type="PANTHER" id="PTHR30024:SF46">
    <property type="entry name" value="ABC TRANSPORTER, SUBSTRATE-BINDING LIPOPROTEIN"/>
    <property type="match status" value="1"/>
</dbReference>
<dbReference type="Proteomes" id="UP000546970">
    <property type="component" value="Unassembled WGS sequence"/>
</dbReference>
<reference evidence="3 4" key="1">
    <citation type="submission" date="2020-04" db="EMBL/GenBank/DDBJ databases">
        <title>Collinsella sp. KGMB02528 nov., an anaerobic actinobacterium isolated from human feces.</title>
        <authorList>
            <person name="Han K.-I."/>
            <person name="Eom M.K."/>
            <person name="Kim J.-S."/>
            <person name="Lee K.C."/>
            <person name="Suh M.K."/>
            <person name="Park S.-H."/>
            <person name="Lee J.H."/>
            <person name="Kang S.W."/>
            <person name="Park J.-E."/>
            <person name="Oh B.S."/>
            <person name="Yu S.Y."/>
            <person name="Choi S.-H."/>
            <person name="Lee D.H."/>
            <person name="Yoon H."/>
            <person name="Kim B.-Y."/>
            <person name="Lee J.H."/>
            <person name="Lee J.-S."/>
        </authorList>
    </citation>
    <scope>NUCLEOTIDE SEQUENCE [LARGE SCALE GENOMIC DNA]</scope>
    <source>
        <strain evidence="3 4">KGMB02528</strain>
    </source>
</reference>